<dbReference type="Gene3D" id="3.30.559.10">
    <property type="entry name" value="Chloramphenicol acetyltransferase-like domain"/>
    <property type="match status" value="1"/>
</dbReference>
<accession>A0ABT9HUS2</accession>
<dbReference type="Gene3D" id="1.10.10.1830">
    <property type="entry name" value="Non-ribosomal peptide synthase, adenylation domain"/>
    <property type="match status" value="1"/>
</dbReference>
<gene>
    <name evidence="4" type="ORF">ORJ04_02230</name>
</gene>
<evidence type="ECO:0000256" key="1">
    <source>
        <dbReference type="ARBA" id="ARBA00022450"/>
    </source>
</evidence>
<dbReference type="RefSeq" id="WP_305973504.1">
    <property type="nucleotide sequence ID" value="NZ_JAPJDZ010000003.1"/>
</dbReference>
<dbReference type="SMART" id="SM00823">
    <property type="entry name" value="PKS_PP"/>
    <property type="match status" value="1"/>
</dbReference>
<dbReference type="PANTHER" id="PTHR45527">
    <property type="entry name" value="NONRIBOSOMAL PEPTIDE SYNTHETASE"/>
    <property type="match status" value="1"/>
</dbReference>
<evidence type="ECO:0000313" key="4">
    <source>
        <dbReference type="EMBL" id="MDP5134763.1"/>
    </source>
</evidence>
<protein>
    <submittedName>
        <fullName evidence="4">Amino acid adenylation domain-containing protein</fullName>
    </submittedName>
</protein>
<dbReference type="InterPro" id="IPR000873">
    <property type="entry name" value="AMP-dep_synth/lig_dom"/>
</dbReference>
<reference evidence="4 5" key="1">
    <citation type="submission" date="2022-11" db="EMBL/GenBank/DDBJ databases">
        <title>Viruses from the air-sea interface of a natural surface slick.</title>
        <authorList>
            <person name="Rahlff J."/>
            <person name="Holmfeldt K."/>
        </authorList>
    </citation>
    <scope>NUCLEOTIDE SEQUENCE [LARGE SCALE GENOMIC DNA]</scope>
    <source>
        <strain evidence="4 5">SMS4</strain>
    </source>
</reference>
<evidence type="ECO:0000313" key="5">
    <source>
        <dbReference type="Proteomes" id="UP001231109"/>
    </source>
</evidence>
<dbReference type="InterPro" id="IPR001242">
    <property type="entry name" value="Condensation_dom"/>
</dbReference>
<dbReference type="Pfam" id="PF00550">
    <property type="entry name" value="PP-binding"/>
    <property type="match status" value="1"/>
</dbReference>
<dbReference type="Gene3D" id="3.30.300.30">
    <property type="match status" value="1"/>
</dbReference>
<proteinExistence type="predicted"/>
<dbReference type="InterPro" id="IPR020806">
    <property type="entry name" value="PKS_PP-bd"/>
</dbReference>
<dbReference type="PANTHER" id="PTHR45527:SF1">
    <property type="entry name" value="FATTY ACID SYNTHASE"/>
    <property type="match status" value="1"/>
</dbReference>
<dbReference type="SUPFAM" id="SSF56801">
    <property type="entry name" value="Acetyl-CoA synthetase-like"/>
    <property type="match status" value="1"/>
</dbReference>
<keyword evidence="5" id="KW-1185">Reference proteome</keyword>
<dbReference type="InterPro" id="IPR036736">
    <property type="entry name" value="ACP-like_sf"/>
</dbReference>
<dbReference type="Gene3D" id="3.30.559.30">
    <property type="entry name" value="Nonribosomal peptide synthetase, condensation domain"/>
    <property type="match status" value="1"/>
</dbReference>
<keyword evidence="2" id="KW-0597">Phosphoprotein</keyword>
<dbReference type="Pfam" id="PF00501">
    <property type="entry name" value="AMP-binding"/>
    <property type="match status" value="1"/>
</dbReference>
<dbReference type="SUPFAM" id="SSF47336">
    <property type="entry name" value="ACP-like"/>
    <property type="match status" value="1"/>
</dbReference>
<dbReference type="InterPro" id="IPR010071">
    <property type="entry name" value="AA_adenyl_dom"/>
</dbReference>
<evidence type="ECO:0000256" key="2">
    <source>
        <dbReference type="ARBA" id="ARBA00022553"/>
    </source>
</evidence>
<organism evidence="4 5">
    <name type="scientific">Rheinheimera baltica</name>
    <dbReference type="NCBI Taxonomy" id="67576"/>
    <lineage>
        <taxon>Bacteria</taxon>
        <taxon>Pseudomonadati</taxon>
        <taxon>Pseudomonadota</taxon>
        <taxon>Gammaproteobacteria</taxon>
        <taxon>Chromatiales</taxon>
        <taxon>Chromatiaceae</taxon>
        <taxon>Rheinheimera</taxon>
    </lineage>
</organism>
<dbReference type="Gene3D" id="3.40.50.12780">
    <property type="entry name" value="N-terminal domain of ligase-like"/>
    <property type="match status" value="1"/>
</dbReference>
<dbReference type="Pfam" id="PF18563">
    <property type="entry name" value="TubC_N"/>
    <property type="match status" value="1"/>
</dbReference>
<dbReference type="Pfam" id="PF00668">
    <property type="entry name" value="Condensation"/>
    <property type="match status" value="1"/>
</dbReference>
<sequence>MERYNAKKLLVKLNALGIKLWVEQDTLRFLAPSNTFSVPLREQVKKVKVDLITELRAGAEQFHPVSSAQKRIWLGERYSPDLSAYNVPILWYVKGQLDEPQLARTIQLVAEQNDVFCQSFHFRYGELASQFKTGCQLPLTQHDWRKPVDLEPNTLTDEQKLTEISRLAMVFEPFDLTSAPLCRADYFRLSEATGALLIVFHHLIIDEFSATSFTRQLRSCFTGNKGGEVSPQFSYQEYVVQQKAVENSPAYSDALKYYRHQLGEALIPVSLPYKKKQQPLNIETDSITVNLSAEQSIQITTLLAEQRITDFVYFLSVFMVLLRQSKKEKCIQVTTPVSCIPECLDGEAMGLFQNIAIIGAQLSPQTLFSELLKQVKRNVSLALDNRHLVFEDVLASNQSGLGSSPQLLFLKQTAQKEQLSIGDATFEPVWFGGGAGKSDLLVGFTHHDDRFVVNFEFKMGCFDRLTIEKFARRYHTLLITAFGAINRQIAEFEPLQQLIARSAPVLANEQSIGRTQEEFVSVTSHVDALALKHPDKCAVDADSCLTYQQLKEQSDRVARALQQRGISPGNMLGLCMRRSCSLVVSLLGILKAGAGYVPLDDTLPKERLKALCRNAKITAVICSEYELDKLQQVEIRPMLINDLLNSDQITAASHLVPPLPGLTAYAIYTSGSTGEPKGVCVSHRALVSFLSWCREWFSKVGFESLYGATPISFDVSVFEIFASLYCEGTVRFIQAYSDLPERSTTKLTITAVPSVLKQYLYGHELTPAVDTVYLAGEAVDAKLVELIKQRSNITKVFNLYGPTESLVYATGYAWPDLTLSHCIGRVRTDLQSYIVDDDLNLVAENQIGQLALAGTGIADGYLHMAIETASRFVPNPFSNHAGSRMYLTGDLVRLTLAGNLEYLGRLDGQLKVNGVRIEPQEIESILNQDVDVDFAFVGTREIKGRRLLVAALKLAQVSEGVMGRLRRHCLTHLPSYLVPHVFLQILDIPLNSNGKVDRQKLQELLDKREAVTYRINAAARYEQQIAQLWKQVLCVEEISFNDNFFEAGGGSMQLLELKELLEQTFNLSIPIIDIFASPTARDMAELISLRLAGEVDVVDEKKVHRGGKQRQAIGRIGQLIRRGMHE</sequence>
<comment type="caution">
    <text evidence="4">The sequence shown here is derived from an EMBL/GenBank/DDBJ whole genome shotgun (WGS) entry which is preliminary data.</text>
</comment>
<feature type="domain" description="Carrier" evidence="3">
    <location>
        <begin position="1016"/>
        <end position="1091"/>
    </location>
</feature>
<dbReference type="SUPFAM" id="SSF52777">
    <property type="entry name" value="CoA-dependent acyltransferases"/>
    <property type="match status" value="2"/>
</dbReference>
<dbReference type="InterPro" id="IPR044894">
    <property type="entry name" value="TubC_N_sf"/>
</dbReference>
<evidence type="ECO:0000259" key="3">
    <source>
        <dbReference type="PROSITE" id="PS50075"/>
    </source>
</evidence>
<keyword evidence="1" id="KW-0596">Phosphopantetheine</keyword>
<name>A0ABT9HUS2_9GAMM</name>
<dbReference type="CDD" id="cd05930">
    <property type="entry name" value="A_NRPS"/>
    <property type="match status" value="1"/>
</dbReference>
<dbReference type="NCBIfam" id="TIGR01733">
    <property type="entry name" value="AA-adenyl-dom"/>
    <property type="match status" value="1"/>
</dbReference>
<dbReference type="InterPro" id="IPR023213">
    <property type="entry name" value="CAT-like_dom_sf"/>
</dbReference>
<dbReference type="EMBL" id="JAPJDZ010000003">
    <property type="protein sequence ID" value="MDP5134763.1"/>
    <property type="molecule type" value="Genomic_DNA"/>
</dbReference>
<dbReference type="InterPro" id="IPR045851">
    <property type="entry name" value="AMP-bd_C_sf"/>
</dbReference>
<dbReference type="InterPro" id="IPR009081">
    <property type="entry name" value="PP-bd_ACP"/>
</dbReference>
<dbReference type="Gene3D" id="1.10.1200.10">
    <property type="entry name" value="ACP-like"/>
    <property type="match status" value="1"/>
</dbReference>
<dbReference type="Proteomes" id="UP001231109">
    <property type="component" value="Unassembled WGS sequence"/>
</dbReference>
<dbReference type="PROSITE" id="PS50075">
    <property type="entry name" value="CARRIER"/>
    <property type="match status" value="1"/>
</dbReference>
<dbReference type="InterPro" id="IPR042099">
    <property type="entry name" value="ANL_N_sf"/>
</dbReference>
<dbReference type="InterPro" id="IPR041464">
    <property type="entry name" value="TubC_N"/>
</dbReference>